<evidence type="ECO:0008006" key="4">
    <source>
        <dbReference type="Google" id="ProtNLM"/>
    </source>
</evidence>
<evidence type="ECO:0000256" key="1">
    <source>
        <dbReference type="SAM" id="SignalP"/>
    </source>
</evidence>
<evidence type="ECO:0000313" key="2">
    <source>
        <dbReference type="EMBL" id="SMD32493.1"/>
    </source>
</evidence>
<dbReference type="AlphaFoldDB" id="A0A1W2G794"/>
<protein>
    <recommendedName>
        <fullName evidence="4">DUF1579 domain-containing protein</fullName>
    </recommendedName>
</protein>
<feature type="chain" id="PRO_5012732377" description="DUF1579 domain-containing protein" evidence="1">
    <location>
        <begin position="21"/>
        <end position="174"/>
    </location>
</feature>
<feature type="signal peptide" evidence="1">
    <location>
        <begin position="1"/>
        <end position="20"/>
    </location>
</feature>
<gene>
    <name evidence="2" type="ORF">SAMN04488029_0838</name>
</gene>
<accession>A0A1W2G794</accession>
<dbReference type="Proteomes" id="UP000192472">
    <property type="component" value="Unassembled WGS sequence"/>
</dbReference>
<keyword evidence="3" id="KW-1185">Reference proteome</keyword>
<proteinExistence type="predicted"/>
<sequence length="174" mass="20071">MKLTYSVLFILGLSFQVSLAQPANITSLEFKLGKWKWQTKGLLRPGDPKMYVGEGESNVFYINDSSAILDDHHILWEDGTDYKAITYRTFDQSNNKFMVVWAQANSNQTTKISGEWKNDQFVETENGKDNYGNWTNVLRIYDITDDSHKAQLIRTYASGYQLTLLEYEATRTND</sequence>
<evidence type="ECO:0000313" key="3">
    <source>
        <dbReference type="Proteomes" id="UP000192472"/>
    </source>
</evidence>
<name>A0A1W2G794_REIFA</name>
<organism evidence="2 3">
    <name type="scientific">Reichenbachiella faecimaris</name>
    <dbReference type="NCBI Taxonomy" id="692418"/>
    <lineage>
        <taxon>Bacteria</taxon>
        <taxon>Pseudomonadati</taxon>
        <taxon>Bacteroidota</taxon>
        <taxon>Cytophagia</taxon>
        <taxon>Cytophagales</taxon>
        <taxon>Reichenbachiellaceae</taxon>
        <taxon>Reichenbachiella</taxon>
    </lineage>
</organism>
<keyword evidence="1" id="KW-0732">Signal</keyword>
<dbReference type="RefSeq" id="WP_084371149.1">
    <property type="nucleotide sequence ID" value="NZ_FWYF01000001.1"/>
</dbReference>
<dbReference type="EMBL" id="FWYF01000001">
    <property type="protein sequence ID" value="SMD32493.1"/>
    <property type="molecule type" value="Genomic_DNA"/>
</dbReference>
<reference evidence="2 3" key="1">
    <citation type="submission" date="2017-04" db="EMBL/GenBank/DDBJ databases">
        <authorList>
            <person name="Afonso C.L."/>
            <person name="Miller P.J."/>
            <person name="Scott M.A."/>
            <person name="Spackman E."/>
            <person name="Goraichik I."/>
            <person name="Dimitrov K.M."/>
            <person name="Suarez D.L."/>
            <person name="Swayne D.E."/>
        </authorList>
    </citation>
    <scope>NUCLEOTIDE SEQUENCE [LARGE SCALE GENOMIC DNA]</scope>
    <source>
        <strain evidence="2 3">DSM 26133</strain>
    </source>
</reference>